<dbReference type="Pfam" id="PF00884">
    <property type="entry name" value="Sulfatase"/>
    <property type="match status" value="1"/>
</dbReference>
<organism evidence="3 4">
    <name type="scientific">Candidatus Sulfuritelmatomonas gaucii</name>
    <dbReference type="NCBI Taxonomy" id="2043161"/>
    <lineage>
        <taxon>Bacteria</taxon>
        <taxon>Pseudomonadati</taxon>
        <taxon>Acidobacteriota</taxon>
        <taxon>Terriglobia</taxon>
        <taxon>Terriglobales</taxon>
        <taxon>Acidobacteriaceae</taxon>
        <taxon>Candidatus Sulfuritelmatomonas</taxon>
    </lineage>
</organism>
<accession>A0A2N9MAE3</accession>
<name>A0A2N9MAE3_9BACT</name>
<evidence type="ECO:0000313" key="4">
    <source>
        <dbReference type="Proteomes" id="UP000239735"/>
    </source>
</evidence>
<feature type="transmembrane region" description="Helical" evidence="1">
    <location>
        <begin position="42"/>
        <end position="63"/>
    </location>
</feature>
<keyword evidence="1" id="KW-1133">Transmembrane helix</keyword>
<dbReference type="OrthoDB" id="103158at2"/>
<protein>
    <recommendedName>
        <fullName evidence="2">Sulfatase N-terminal domain-containing protein</fullName>
    </recommendedName>
</protein>
<reference evidence="4" key="1">
    <citation type="submission" date="2018-02" db="EMBL/GenBank/DDBJ databases">
        <authorList>
            <person name="Hausmann B."/>
        </authorList>
    </citation>
    <scope>NUCLEOTIDE SEQUENCE [LARGE SCALE GENOMIC DNA]</scope>
    <source>
        <strain evidence="4">Peat soil MAG SbA5</strain>
    </source>
</reference>
<keyword evidence="1" id="KW-0812">Transmembrane</keyword>
<dbReference type="SUPFAM" id="SSF53649">
    <property type="entry name" value="Alkaline phosphatase-like"/>
    <property type="match status" value="1"/>
</dbReference>
<dbReference type="Gene3D" id="3.40.720.10">
    <property type="entry name" value="Alkaline Phosphatase, subunit A"/>
    <property type="match status" value="1"/>
</dbReference>
<evidence type="ECO:0000256" key="1">
    <source>
        <dbReference type="SAM" id="Phobius"/>
    </source>
</evidence>
<evidence type="ECO:0000259" key="2">
    <source>
        <dbReference type="Pfam" id="PF00884"/>
    </source>
</evidence>
<dbReference type="EMBL" id="OKRB01000161">
    <property type="protein sequence ID" value="SPE32445.1"/>
    <property type="molecule type" value="Genomic_DNA"/>
</dbReference>
<proteinExistence type="predicted"/>
<feature type="transmembrane region" description="Helical" evidence="1">
    <location>
        <begin position="99"/>
        <end position="117"/>
    </location>
</feature>
<evidence type="ECO:0000313" key="3">
    <source>
        <dbReference type="EMBL" id="SPE32445.1"/>
    </source>
</evidence>
<dbReference type="InterPro" id="IPR017850">
    <property type="entry name" value="Alkaline_phosphatase_core_sf"/>
</dbReference>
<gene>
    <name evidence="3" type="ORF">SBA5_980015</name>
</gene>
<dbReference type="Proteomes" id="UP000239735">
    <property type="component" value="Unassembled WGS sequence"/>
</dbReference>
<dbReference type="InterPro" id="IPR000917">
    <property type="entry name" value="Sulfatase_N"/>
</dbReference>
<dbReference type="AlphaFoldDB" id="A0A2N9MAE3"/>
<feature type="transmembrane region" description="Helical" evidence="1">
    <location>
        <begin position="129"/>
        <end position="149"/>
    </location>
</feature>
<sequence>MIKRIAQAFGFAAILLLPNYVDLTSSAGDDRMRSPEPLTKIAIAQITDLVIVALVFLIVMAILRGLKWWPKLRWILMAAFPPFLLVRNLNVFPFPVPNAVVVTASLAWIVVLGFLILRVPSFANKLRRAGGVVLTGFAVFSIVVTWQLVRAATWRPGPKAYVTAIPAQPATRPRLVWILFDELAYKPTFESRDPSLQLPNFDRLRSESTLYTEVSPIAYWTTQVVPSLQLGRVVRTVTYTSDHRYLVRTIDSPHWETFDPSSSLFGLAKKHGLTVSITGWCITYCPVFAGTASECYWADDDAQDRGPTSLNASFAQNVWFPLRVLVEQFTTPDRAWADTANWKSQGHIASVKDMSEHALETIATSQADLVYVHLPVPHPPEFWNRHTRTFAPGGSYLDSLDYSDRLLGQILNVLQAQPRWAATTLVVQGDHSWRTQLWRPVAGWSAEDERVSRGGQWDPRPVLLIHAAGQQEPKTVVSPTNLMLVHDFVAAQIRAMS</sequence>
<keyword evidence="1" id="KW-0472">Membrane</keyword>
<feature type="domain" description="Sulfatase N-terminal" evidence="2">
    <location>
        <begin position="175"/>
        <end position="432"/>
    </location>
</feature>